<dbReference type="AlphaFoldDB" id="A0AAD5UUC0"/>
<feature type="region of interest" description="Disordered" evidence="1">
    <location>
        <begin position="193"/>
        <end position="214"/>
    </location>
</feature>
<name>A0AAD5UUC0_9APHY</name>
<accession>A0AAD5UUC0</accession>
<reference evidence="2" key="1">
    <citation type="submission" date="2022-07" db="EMBL/GenBank/DDBJ databases">
        <title>Genome Sequence of Physisporinus lineatus.</title>
        <authorList>
            <person name="Buettner E."/>
        </authorList>
    </citation>
    <scope>NUCLEOTIDE SEQUENCE</scope>
    <source>
        <strain evidence="2">VT162</strain>
    </source>
</reference>
<keyword evidence="3" id="KW-1185">Reference proteome</keyword>
<feature type="compositionally biased region" description="Polar residues" evidence="1">
    <location>
        <begin position="196"/>
        <end position="205"/>
    </location>
</feature>
<dbReference type="Proteomes" id="UP001212997">
    <property type="component" value="Unassembled WGS sequence"/>
</dbReference>
<evidence type="ECO:0000313" key="2">
    <source>
        <dbReference type="EMBL" id="KAJ3476879.1"/>
    </source>
</evidence>
<gene>
    <name evidence="2" type="ORF">NLI96_g10854</name>
</gene>
<comment type="caution">
    <text evidence="2">The sequence shown here is derived from an EMBL/GenBank/DDBJ whole genome shotgun (WGS) entry which is preliminary data.</text>
</comment>
<proteinExistence type="predicted"/>
<evidence type="ECO:0000313" key="3">
    <source>
        <dbReference type="Proteomes" id="UP001212997"/>
    </source>
</evidence>
<sequence length="303" mass="34112">MRKKSKVPRIHHLLINQRNVKPPPDDLDVKSLRPDEMLDPLFSYDLAKSVTKFLVAEISASDIGVRAEYGERYRWHARGGPDYHAPTLILSILAPHLKTLTCISTHTLYKAIELSLGAICFPLLTELTLHNTQGRICPIYCRNHSSVSDGIMSFPSLKYLHCISSSFNVNHIPYRVPALTHLQVTSGATPSLKPLFQTTTNQSSKSPDEHPAPQLRRIMILPGRHYPRDLQKWLHRSVPEELRTMVEIQETAHNAQSGKPKAPQKSVSQIYGYAEAERDWLKGVEGVGPYWPLSDTSGANESR</sequence>
<evidence type="ECO:0000256" key="1">
    <source>
        <dbReference type="SAM" id="MobiDB-lite"/>
    </source>
</evidence>
<organism evidence="2 3">
    <name type="scientific">Meripilus lineatus</name>
    <dbReference type="NCBI Taxonomy" id="2056292"/>
    <lineage>
        <taxon>Eukaryota</taxon>
        <taxon>Fungi</taxon>
        <taxon>Dikarya</taxon>
        <taxon>Basidiomycota</taxon>
        <taxon>Agaricomycotina</taxon>
        <taxon>Agaricomycetes</taxon>
        <taxon>Polyporales</taxon>
        <taxon>Meripilaceae</taxon>
        <taxon>Meripilus</taxon>
    </lineage>
</organism>
<dbReference type="EMBL" id="JANAWD010000657">
    <property type="protein sequence ID" value="KAJ3476879.1"/>
    <property type="molecule type" value="Genomic_DNA"/>
</dbReference>
<protein>
    <submittedName>
        <fullName evidence="2">Uncharacterized protein</fullName>
    </submittedName>
</protein>